<evidence type="ECO:0000256" key="9">
    <source>
        <dbReference type="SAM" id="MobiDB-lite"/>
    </source>
</evidence>
<reference evidence="11 12" key="1">
    <citation type="journal article" date="2012" name="Antonie Van Leeuwenhoek">
        <title>Shewanella litorisediminis sp. nov., a gammaproteobacterium isolated from a tidal flat sediment.</title>
        <authorList>
            <person name="Lee M.H."/>
            <person name="Yoon J.H."/>
        </authorList>
    </citation>
    <scope>NUCLEOTIDE SEQUENCE [LARGE SCALE GENOMIC DNA]</scope>
    <source>
        <strain evidence="11 12">SMK1-12</strain>
    </source>
</reference>
<dbReference type="SUPFAM" id="SSF101498">
    <property type="entry name" value="Anti-sigma factor FlgM"/>
    <property type="match status" value="1"/>
</dbReference>
<protein>
    <recommendedName>
        <fullName evidence="2">Negative regulator of flagellin synthesis</fullName>
    </recommendedName>
    <alternativeName>
        <fullName evidence="8">Anti-sigma-28 factor</fullName>
    </alternativeName>
</protein>
<feature type="domain" description="Anti-sigma-28 factor FlgM C-terminal" evidence="10">
    <location>
        <begin position="45"/>
        <end position="98"/>
    </location>
</feature>
<comment type="function">
    <text evidence="7">Responsible for the coupling of flagellin expression to flagellar assembly by preventing expression of the flagellin genes when a component of the middle class of proteins is defective. It negatively regulates flagellar genes by inhibiting the activity of FliA by directly binding to FliA.</text>
</comment>
<keyword evidence="11" id="KW-0282">Flagellum</keyword>
<keyword evidence="11" id="KW-0969">Cilium</keyword>
<evidence type="ECO:0000256" key="7">
    <source>
        <dbReference type="ARBA" id="ARBA00024739"/>
    </source>
</evidence>
<feature type="region of interest" description="Disordered" evidence="9">
    <location>
        <begin position="1"/>
        <end position="49"/>
    </location>
</feature>
<keyword evidence="5" id="KW-0805">Transcription regulation</keyword>
<accession>A0ABX7FZY1</accession>
<comment type="similarity">
    <text evidence="1">Belongs to the FlgM family.</text>
</comment>
<feature type="compositionally biased region" description="Polar residues" evidence="9">
    <location>
        <begin position="9"/>
        <end position="23"/>
    </location>
</feature>
<evidence type="ECO:0000256" key="5">
    <source>
        <dbReference type="ARBA" id="ARBA00023015"/>
    </source>
</evidence>
<evidence type="ECO:0000256" key="6">
    <source>
        <dbReference type="ARBA" id="ARBA00023163"/>
    </source>
</evidence>
<dbReference type="InterPro" id="IPR035890">
    <property type="entry name" value="Anti-sigma-28_factor_FlgM_sf"/>
</dbReference>
<gene>
    <name evidence="11" type="primary">flgM</name>
    <name evidence="11" type="ORF">JQC75_11935</name>
</gene>
<evidence type="ECO:0000313" key="11">
    <source>
        <dbReference type="EMBL" id="QRH00589.1"/>
    </source>
</evidence>
<evidence type="ECO:0000313" key="12">
    <source>
        <dbReference type="Proteomes" id="UP000596252"/>
    </source>
</evidence>
<sequence length="111" mass="11776">MAIELPKNNAASNRVGNTSSPLTSARTAQASAAQTAQPQAPQKADSVMITSQAQQLQSVQSKLSSLPEVDQKKVAEIKQAIAEGRYKIDPEKLAANIASFEAELQELGRDA</sequence>
<dbReference type="InterPro" id="IPR007412">
    <property type="entry name" value="FlgM"/>
</dbReference>
<name>A0ABX7FZY1_9GAMM</name>
<keyword evidence="4" id="KW-1005">Bacterial flagellum biogenesis</keyword>
<dbReference type="NCBIfam" id="TIGR03824">
    <property type="entry name" value="FlgM_jcvi"/>
    <property type="match status" value="1"/>
</dbReference>
<evidence type="ECO:0000256" key="4">
    <source>
        <dbReference type="ARBA" id="ARBA00022795"/>
    </source>
</evidence>
<dbReference type="InterPro" id="IPR031316">
    <property type="entry name" value="FlgM_C"/>
</dbReference>
<proteinExistence type="inferred from homology"/>
<keyword evidence="11" id="KW-0966">Cell projection</keyword>
<keyword evidence="12" id="KW-1185">Reference proteome</keyword>
<evidence type="ECO:0000256" key="1">
    <source>
        <dbReference type="ARBA" id="ARBA00005322"/>
    </source>
</evidence>
<organism evidence="11 12">
    <name type="scientific">Shewanella litorisediminis</name>
    <dbReference type="NCBI Taxonomy" id="1173586"/>
    <lineage>
        <taxon>Bacteria</taxon>
        <taxon>Pseudomonadati</taxon>
        <taxon>Pseudomonadota</taxon>
        <taxon>Gammaproteobacteria</taxon>
        <taxon>Alteromonadales</taxon>
        <taxon>Shewanellaceae</taxon>
        <taxon>Shewanella</taxon>
    </lineage>
</organism>
<evidence type="ECO:0000256" key="2">
    <source>
        <dbReference type="ARBA" id="ARBA00017823"/>
    </source>
</evidence>
<dbReference type="EMBL" id="CP069213">
    <property type="protein sequence ID" value="QRH00589.1"/>
    <property type="molecule type" value="Genomic_DNA"/>
</dbReference>
<evidence type="ECO:0000256" key="8">
    <source>
        <dbReference type="ARBA" id="ARBA00030117"/>
    </source>
</evidence>
<keyword evidence="6" id="KW-0804">Transcription</keyword>
<evidence type="ECO:0000259" key="10">
    <source>
        <dbReference type="Pfam" id="PF04316"/>
    </source>
</evidence>
<dbReference type="Pfam" id="PF04316">
    <property type="entry name" value="FlgM"/>
    <property type="match status" value="1"/>
</dbReference>
<dbReference type="RefSeq" id="WP_203324304.1">
    <property type="nucleotide sequence ID" value="NZ_CP069213.1"/>
</dbReference>
<evidence type="ECO:0000256" key="3">
    <source>
        <dbReference type="ARBA" id="ARBA00022491"/>
    </source>
</evidence>
<feature type="compositionally biased region" description="Low complexity" evidence="9">
    <location>
        <begin position="24"/>
        <end position="44"/>
    </location>
</feature>
<keyword evidence="3" id="KW-0678">Repressor</keyword>
<dbReference type="Proteomes" id="UP000596252">
    <property type="component" value="Chromosome"/>
</dbReference>